<evidence type="ECO:0000256" key="7">
    <source>
        <dbReference type="ARBA" id="ARBA00023136"/>
    </source>
</evidence>
<dbReference type="InterPro" id="IPR011701">
    <property type="entry name" value="MFS"/>
</dbReference>
<dbReference type="GO" id="GO:0005886">
    <property type="term" value="C:plasma membrane"/>
    <property type="evidence" value="ECO:0007669"/>
    <property type="project" value="UniProtKB-SubCell"/>
</dbReference>
<name>A0A1H0RCJ1_9ACTN</name>
<feature type="transmembrane region" description="Helical" evidence="8">
    <location>
        <begin position="231"/>
        <end position="256"/>
    </location>
</feature>
<feature type="transmembrane region" description="Helical" evidence="8">
    <location>
        <begin position="63"/>
        <end position="83"/>
    </location>
</feature>
<evidence type="ECO:0000256" key="4">
    <source>
        <dbReference type="ARBA" id="ARBA00022475"/>
    </source>
</evidence>
<dbReference type="Proteomes" id="UP000198741">
    <property type="component" value="Chromosome I"/>
</dbReference>
<evidence type="ECO:0000256" key="6">
    <source>
        <dbReference type="ARBA" id="ARBA00022989"/>
    </source>
</evidence>
<dbReference type="InterPro" id="IPR036259">
    <property type="entry name" value="MFS_trans_sf"/>
</dbReference>
<keyword evidence="3" id="KW-0813">Transport</keyword>
<dbReference type="InterPro" id="IPR020846">
    <property type="entry name" value="MFS_dom"/>
</dbReference>
<dbReference type="PANTHER" id="PTHR23502">
    <property type="entry name" value="MAJOR FACILITATOR SUPERFAMILY"/>
    <property type="match status" value="1"/>
</dbReference>
<feature type="transmembrane region" description="Helical" evidence="8">
    <location>
        <begin position="361"/>
        <end position="381"/>
    </location>
</feature>
<feature type="transmembrane region" description="Helical" evidence="8">
    <location>
        <begin position="302"/>
        <end position="321"/>
    </location>
</feature>
<dbReference type="OrthoDB" id="9814303at2"/>
<feature type="transmembrane region" description="Helical" evidence="8">
    <location>
        <begin position="95"/>
        <end position="117"/>
    </location>
</feature>
<evidence type="ECO:0000256" key="1">
    <source>
        <dbReference type="ARBA" id="ARBA00004651"/>
    </source>
</evidence>
<keyword evidence="7 8" id="KW-0472">Membrane</keyword>
<dbReference type="AlphaFoldDB" id="A0A1H0RCJ1"/>
<sequence length="427" mass="44263">MASSTFSTSTSTNFDDRPAKLTHIGGTFILLLGALTAIGPFTIDMYLAAFPQITTDLGTRPAAVQLTITATLIGLALGQLLLGSVADAIGRRKPMLTGLGLYIIASVGIVFVTSVQLLTALRFLQGLGAAAGMVLSMAIVRDRFEGIQVGKAIARLMLVVGVSPCVAPLVGAQFLRLGSWRDMFIALAAVALALQLVAIFMLRESLPTHLRRSGGVVAAVRSYGALLRNPMFLGLALLSGFTMASLFTYVSSASFVFQEGFGLSATQFAIIFAAGGVTFTAGTQLNGLLLGRVAPEQILRGAVLGALVITATMVITSVIGLGVWPLILLLVGNMLAVGLLLPAISAVALDRNAHRAGSAAALIGATQFGIGAATAPLTGLFPEGSPTAMASVMLAATMVVVAIMFTIRPAMRRTTTRERSLARSKTL</sequence>
<organism evidence="10 11">
    <name type="scientific">Nakamurella panacisegetis</name>
    <dbReference type="NCBI Taxonomy" id="1090615"/>
    <lineage>
        <taxon>Bacteria</taxon>
        <taxon>Bacillati</taxon>
        <taxon>Actinomycetota</taxon>
        <taxon>Actinomycetes</taxon>
        <taxon>Nakamurellales</taxon>
        <taxon>Nakamurellaceae</taxon>
        <taxon>Nakamurella</taxon>
    </lineage>
</organism>
<feature type="transmembrane region" description="Helical" evidence="8">
    <location>
        <begin position="327"/>
        <end position="349"/>
    </location>
</feature>
<evidence type="ECO:0000259" key="9">
    <source>
        <dbReference type="PROSITE" id="PS50850"/>
    </source>
</evidence>
<dbReference type="NCBIfam" id="TIGR00710">
    <property type="entry name" value="efflux_Bcr_CflA"/>
    <property type="match status" value="1"/>
</dbReference>
<comment type="similarity">
    <text evidence="2">Belongs to the major facilitator superfamily. Bcr/CmlA family.</text>
</comment>
<keyword evidence="4" id="KW-1003">Cell membrane</keyword>
<dbReference type="RefSeq" id="WP_090478124.1">
    <property type="nucleotide sequence ID" value="NZ_LT629710.1"/>
</dbReference>
<gene>
    <name evidence="10" type="ORF">SAMN04515671_3485</name>
</gene>
<feature type="transmembrane region" description="Helical" evidence="8">
    <location>
        <begin position="268"/>
        <end position="290"/>
    </location>
</feature>
<dbReference type="InterPro" id="IPR004812">
    <property type="entry name" value="Efflux_drug-R_Bcr/CmlA"/>
</dbReference>
<dbReference type="Gene3D" id="1.20.1720.10">
    <property type="entry name" value="Multidrug resistance protein D"/>
    <property type="match status" value="1"/>
</dbReference>
<reference evidence="10 11" key="1">
    <citation type="submission" date="2016-10" db="EMBL/GenBank/DDBJ databases">
        <authorList>
            <person name="de Groot N.N."/>
        </authorList>
    </citation>
    <scope>NUCLEOTIDE SEQUENCE [LARGE SCALE GENOMIC DNA]</scope>
    <source>
        <strain evidence="11">P4-7,KCTC 19426,CECT 7604</strain>
    </source>
</reference>
<dbReference type="CDD" id="cd17320">
    <property type="entry name" value="MFS_MdfA_MDR_like"/>
    <property type="match status" value="1"/>
</dbReference>
<feature type="domain" description="Major facilitator superfamily (MFS) profile" evidence="9">
    <location>
        <begin position="28"/>
        <end position="414"/>
    </location>
</feature>
<dbReference type="EMBL" id="LT629710">
    <property type="protein sequence ID" value="SDP26889.1"/>
    <property type="molecule type" value="Genomic_DNA"/>
</dbReference>
<evidence type="ECO:0000313" key="10">
    <source>
        <dbReference type="EMBL" id="SDP26889.1"/>
    </source>
</evidence>
<dbReference type="PANTHER" id="PTHR23502:SF132">
    <property type="entry name" value="POLYAMINE TRANSPORTER 2-RELATED"/>
    <property type="match status" value="1"/>
</dbReference>
<feature type="transmembrane region" description="Helical" evidence="8">
    <location>
        <begin position="21"/>
        <end position="43"/>
    </location>
</feature>
<evidence type="ECO:0000256" key="2">
    <source>
        <dbReference type="ARBA" id="ARBA00006236"/>
    </source>
</evidence>
<dbReference type="STRING" id="1090615.SAMN04515671_3485"/>
<evidence type="ECO:0000256" key="8">
    <source>
        <dbReference type="SAM" id="Phobius"/>
    </source>
</evidence>
<feature type="transmembrane region" description="Helical" evidence="8">
    <location>
        <begin position="152"/>
        <end position="171"/>
    </location>
</feature>
<dbReference type="SUPFAM" id="SSF103473">
    <property type="entry name" value="MFS general substrate transporter"/>
    <property type="match status" value="1"/>
</dbReference>
<dbReference type="Pfam" id="PF07690">
    <property type="entry name" value="MFS_1"/>
    <property type="match status" value="1"/>
</dbReference>
<keyword evidence="6 8" id="KW-1133">Transmembrane helix</keyword>
<protein>
    <submittedName>
        <fullName evidence="10">MFS transporter, DHA1 family, bicyclomycin/chloramphenicol resistance protein</fullName>
    </submittedName>
</protein>
<dbReference type="GO" id="GO:1990961">
    <property type="term" value="P:xenobiotic detoxification by transmembrane export across the plasma membrane"/>
    <property type="evidence" value="ECO:0007669"/>
    <property type="project" value="InterPro"/>
</dbReference>
<keyword evidence="11" id="KW-1185">Reference proteome</keyword>
<dbReference type="PROSITE" id="PS50850">
    <property type="entry name" value="MFS"/>
    <property type="match status" value="1"/>
</dbReference>
<proteinExistence type="inferred from homology"/>
<accession>A0A1H0RCJ1</accession>
<evidence type="ECO:0000313" key="11">
    <source>
        <dbReference type="Proteomes" id="UP000198741"/>
    </source>
</evidence>
<feature type="transmembrane region" description="Helical" evidence="8">
    <location>
        <begin position="183"/>
        <end position="202"/>
    </location>
</feature>
<keyword evidence="5 8" id="KW-0812">Transmembrane</keyword>
<comment type="subcellular location">
    <subcellularLocation>
        <location evidence="1">Cell membrane</location>
        <topology evidence="1">Multi-pass membrane protein</topology>
    </subcellularLocation>
</comment>
<feature type="transmembrane region" description="Helical" evidence="8">
    <location>
        <begin position="387"/>
        <end position="407"/>
    </location>
</feature>
<evidence type="ECO:0000256" key="5">
    <source>
        <dbReference type="ARBA" id="ARBA00022692"/>
    </source>
</evidence>
<feature type="transmembrane region" description="Helical" evidence="8">
    <location>
        <begin position="123"/>
        <end position="140"/>
    </location>
</feature>
<dbReference type="GO" id="GO:0042910">
    <property type="term" value="F:xenobiotic transmembrane transporter activity"/>
    <property type="evidence" value="ECO:0007669"/>
    <property type="project" value="InterPro"/>
</dbReference>
<evidence type="ECO:0000256" key="3">
    <source>
        <dbReference type="ARBA" id="ARBA00022448"/>
    </source>
</evidence>